<dbReference type="PRINTS" id="PR00080">
    <property type="entry name" value="SDRFAMILY"/>
</dbReference>
<dbReference type="SUPFAM" id="SSF51735">
    <property type="entry name" value="NAD(P)-binding Rossmann-fold domains"/>
    <property type="match status" value="1"/>
</dbReference>
<dbReference type="InterPro" id="IPR051911">
    <property type="entry name" value="SDR_oxidoreductase"/>
</dbReference>
<dbReference type="NCBIfam" id="NF004826">
    <property type="entry name" value="PRK06182.1"/>
    <property type="match status" value="1"/>
</dbReference>
<dbReference type="RefSeq" id="WP_210760216.1">
    <property type="nucleotide sequence ID" value="NZ_CP060139.1"/>
</dbReference>
<keyword evidence="5" id="KW-1185">Reference proteome</keyword>
<evidence type="ECO:0000256" key="3">
    <source>
        <dbReference type="RuleBase" id="RU000363"/>
    </source>
</evidence>
<evidence type="ECO:0000256" key="1">
    <source>
        <dbReference type="ARBA" id="ARBA00006484"/>
    </source>
</evidence>
<dbReference type="Proteomes" id="UP000516305">
    <property type="component" value="Chromosome"/>
</dbReference>
<reference evidence="4 5" key="1">
    <citation type="submission" date="2020-08" db="EMBL/GenBank/DDBJ databases">
        <title>Croceimicrobium hydrocarbonivorans gen. nov., sp. nov., a novel marine bacterium isolated from a bacterial consortium that degrades polyethylene terephthalate.</title>
        <authorList>
            <person name="Liu R."/>
        </authorList>
    </citation>
    <scope>NUCLEOTIDE SEQUENCE [LARGE SCALE GENOMIC DNA]</scope>
    <source>
        <strain evidence="4 5">A20-9</strain>
    </source>
</reference>
<dbReference type="InterPro" id="IPR036291">
    <property type="entry name" value="NAD(P)-bd_dom_sf"/>
</dbReference>
<proteinExistence type="inferred from homology"/>
<name>A0A7H0VIZ3_9FLAO</name>
<dbReference type="KEGG" id="chyd:H4K34_07580"/>
<dbReference type="CDD" id="cd05374">
    <property type="entry name" value="17beta-HSD-like_SDR_c"/>
    <property type="match status" value="1"/>
</dbReference>
<keyword evidence="2" id="KW-0560">Oxidoreductase</keyword>
<dbReference type="PANTHER" id="PTHR43976">
    <property type="entry name" value="SHORT CHAIN DEHYDROGENASE"/>
    <property type="match status" value="1"/>
</dbReference>
<dbReference type="Pfam" id="PF00106">
    <property type="entry name" value="adh_short"/>
    <property type="match status" value="1"/>
</dbReference>
<dbReference type="EMBL" id="CP060139">
    <property type="protein sequence ID" value="QNR25691.1"/>
    <property type="molecule type" value="Genomic_DNA"/>
</dbReference>
<gene>
    <name evidence="4" type="ORF">H4K34_07580</name>
</gene>
<dbReference type="PANTHER" id="PTHR43976:SF16">
    <property type="entry name" value="SHORT-CHAIN DEHYDROGENASE_REDUCTASE FAMILY PROTEIN"/>
    <property type="match status" value="1"/>
</dbReference>
<comment type="similarity">
    <text evidence="1 3">Belongs to the short-chain dehydrogenases/reductases (SDR) family.</text>
</comment>
<protein>
    <submittedName>
        <fullName evidence="4">SDR family NAD(P)-dependent oxidoreductase</fullName>
    </submittedName>
</protein>
<dbReference type="Gene3D" id="3.40.50.720">
    <property type="entry name" value="NAD(P)-binding Rossmann-like Domain"/>
    <property type="match status" value="1"/>
</dbReference>
<dbReference type="AlphaFoldDB" id="A0A7H0VIZ3"/>
<dbReference type="InterPro" id="IPR002347">
    <property type="entry name" value="SDR_fam"/>
</dbReference>
<evidence type="ECO:0000313" key="4">
    <source>
        <dbReference type="EMBL" id="QNR25691.1"/>
    </source>
</evidence>
<organism evidence="4 5">
    <name type="scientific">Croceimicrobium hydrocarbonivorans</name>
    <dbReference type="NCBI Taxonomy" id="2761580"/>
    <lineage>
        <taxon>Bacteria</taxon>
        <taxon>Pseudomonadati</taxon>
        <taxon>Bacteroidota</taxon>
        <taxon>Flavobacteriia</taxon>
        <taxon>Flavobacteriales</taxon>
        <taxon>Owenweeksiaceae</taxon>
        <taxon>Croceimicrobium</taxon>
    </lineage>
</organism>
<evidence type="ECO:0000256" key="2">
    <source>
        <dbReference type="ARBA" id="ARBA00023002"/>
    </source>
</evidence>
<sequence length="273" mass="30048">MKKQVILVTGASSGMGKDFALDLIKQGHIVYGAARRIDKMEDIQKAGGHALAMDITKESEVEAVVKAIIEEQGRIDVLVNNAGYAVYGAVETVSIEDARRQFEVNIFGLASITQKVLPYMREAKKGKIVNISSVGGKVYTPLGAWYHATKHALEGWSDCLRLELAPFNIDVVLIEPGVILTEFGDVMLDPMIARAKGTAYESMTNTVAKATKQVYFEGQGSPASVITRLVNKAIASQKPKTRYAGGRMAKPMILIRRYFSDRFFDRIIMSQVK</sequence>
<dbReference type="GO" id="GO:0016491">
    <property type="term" value="F:oxidoreductase activity"/>
    <property type="evidence" value="ECO:0007669"/>
    <property type="project" value="UniProtKB-KW"/>
</dbReference>
<dbReference type="PRINTS" id="PR00081">
    <property type="entry name" value="GDHRDH"/>
</dbReference>
<accession>A0A7H0VIZ3</accession>
<evidence type="ECO:0000313" key="5">
    <source>
        <dbReference type="Proteomes" id="UP000516305"/>
    </source>
</evidence>